<accession>A0A418NN64</accession>
<dbReference type="Proteomes" id="UP000286576">
    <property type="component" value="Unassembled WGS sequence"/>
</dbReference>
<dbReference type="RefSeq" id="WP_119588141.1">
    <property type="nucleotide sequence ID" value="NZ_CAWODQ010000004.1"/>
</dbReference>
<keyword evidence="2" id="KW-1185">Reference proteome</keyword>
<name>A0A418NN64_9SPHN</name>
<organism evidence="1 2">
    <name type="scientific">Aurantiacibacter zhengii</name>
    <dbReference type="NCBI Taxonomy" id="2307003"/>
    <lineage>
        <taxon>Bacteria</taxon>
        <taxon>Pseudomonadati</taxon>
        <taxon>Pseudomonadota</taxon>
        <taxon>Alphaproteobacteria</taxon>
        <taxon>Sphingomonadales</taxon>
        <taxon>Erythrobacteraceae</taxon>
        <taxon>Aurantiacibacter</taxon>
    </lineage>
</organism>
<sequence length="116" mass="12833">MADQLDGAGGVQTWHSGCVGFATKGKSHIGDDPRRDTMGNAEEFKILFDGYLVNREELAKAIERPRDLRSFRPRPCRTHFRAGLDDPKLPLATSANPKSEARILHACAGIIFNIIE</sequence>
<reference evidence="1 2" key="1">
    <citation type="submission" date="2018-08" db="EMBL/GenBank/DDBJ databases">
        <title>Erythrobacter zhengii sp.nov., a bacterium isolated from deep-sea sediment.</title>
        <authorList>
            <person name="Fang C."/>
            <person name="Wu Y.-H."/>
            <person name="Sun C."/>
            <person name="Wang H."/>
            <person name="Cheng H."/>
            <person name="Meng F.-X."/>
            <person name="Wang C.-S."/>
            <person name="Xu X.-W."/>
        </authorList>
    </citation>
    <scope>NUCLEOTIDE SEQUENCE [LARGE SCALE GENOMIC DNA]</scope>
    <source>
        <strain evidence="1 2">V18</strain>
    </source>
</reference>
<dbReference type="EMBL" id="QXFL01000012">
    <property type="protein sequence ID" value="RIV83056.1"/>
    <property type="molecule type" value="Genomic_DNA"/>
</dbReference>
<comment type="caution">
    <text evidence="1">The sequence shown here is derived from an EMBL/GenBank/DDBJ whole genome shotgun (WGS) entry which is preliminary data.</text>
</comment>
<protein>
    <submittedName>
        <fullName evidence="1">Uncharacterized protein</fullName>
    </submittedName>
</protein>
<dbReference type="AlphaFoldDB" id="A0A418NN64"/>
<gene>
    <name evidence="1" type="ORF">D2V07_17190</name>
</gene>
<evidence type="ECO:0000313" key="1">
    <source>
        <dbReference type="EMBL" id="RIV83056.1"/>
    </source>
</evidence>
<proteinExistence type="predicted"/>
<evidence type="ECO:0000313" key="2">
    <source>
        <dbReference type="Proteomes" id="UP000286576"/>
    </source>
</evidence>